<dbReference type="PANTHER" id="PTHR46796">
    <property type="entry name" value="HTH-TYPE TRANSCRIPTIONAL ACTIVATOR RHAS-RELATED"/>
    <property type="match status" value="1"/>
</dbReference>
<sequence>MTTRPAPTGRPHALLRPDVATRVLDIRRLPPPADLAGLVDYFWYVGWDLESPHRQQVVPQPCVDLAVEAGGLWVHGVRRRPFVRVQSGRGHTLGTRFRAGGVRPFLSGPVSVLTDRMRPVPEVFGVDDAAVVRAVLDAHDPQVMVEATADFLRRLAPAPDPRVAEVAELMGAAEHDPGLHRAADLAGRAGLGLRSLERLFGEYVGVGPKWVIQRFRILDAAAAAHAGSDVDWADLARRLGFADQAHLVRAFSRVVGTPPAGYRLEVTGRRG</sequence>
<evidence type="ECO:0000256" key="1">
    <source>
        <dbReference type="ARBA" id="ARBA00023015"/>
    </source>
</evidence>
<accession>A0A7K1FNZ6</accession>
<dbReference type="RefSeq" id="WP_154769890.1">
    <property type="nucleotide sequence ID" value="NZ_WLYK01000008.1"/>
</dbReference>
<proteinExistence type="predicted"/>
<feature type="domain" description="HTH araC/xylS-type" evidence="4">
    <location>
        <begin position="164"/>
        <end position="265"/>
    </location>
</feature>
<keyword evidence="2" id="KW-0238">DNA-binding</keyword>
<organism evidence="5 6">
    <name type="scientific">Nakamurella alba</name>
    <dbReference type="NCBI Taxonomy" id="2665158"/>
    <lineage>
        <taxon>Bacteria</taxon>
        <taxon>Bacillati</taxon>
        <taxon>Actinomycetota</taxon>
        <taxon>Actinomycetes</taxon>
        <taxon>Nakamurellales</taxon>
        <taxon>Nakamurellaceae</taxon>
        <taxon>Nakamurella</taxon>
    </lineage>
</organism>
<dbReference type="InterPro" id="IPR050204">
    <property type="entry name" value="AraC_XylS_family_regulators"/>
</dbReference>
<comment type="caution">
    <text evidence="5">The sequence shown here is derived from an EMBL/GenBank/DDBJ whole genome shotgun (WGS) entry which is preliminary data.</text>
</comment>
<dbReference type="Pfam" id="PF12833">
    <property type="entry name" value="HTH_18"/>
    <property type="match status" value="1"/>
</dbReference>
<keyword evidence="1" id="KW-0805">Transcription regulation</keyword>
<dbReference type="EMBL" id="WLYK01000008">
    <property type="protein sequence ID" value="MTD15878.1"/>
    <property type="molecule type" value="Genomic_DNA"/>
</dbReference>
<dbReference type="SMART" id="SM00342">
    <property type="entry name" value="HTH_ARAC"/>
    <property type="match status" value="1"/>
</dbReference>
<keyword evidence="6" id="KW-1185">Reference proteome</keyword>
<dbReference type="SUPFAM" id="SSF46689">
    <property type="entry name" value="Homeodomain-like"/>
    <property type="match status" value="1"/>
</dbReference>
<dbReference type="InterPro" id="IPR018060">
    <property type="entry name" value="HTH_AraC"/>
</dbReference>
<dbReference type="InterPro" id="IPR009057">
    <property type="entry name" value="Homeodomain-like_sf"/>
</dbReference>
<evidence type="ECO:0000313" key="6">
    <source>
        <dbReference type="Proteomes" id="UP000460221"/>
    </source>
</evidence>
<protein>
    <submittedName>
        <fullName evidence="5">Helix-turn-helix domain-containing protein</fullName>
    </submittedName>
</protein>
<dbReference type="Proteomes" id="UP000460221">
    <property type="component" value="Unassembled WGS sequence"/>
</dbReference>
<keyword evidence="3" id="KW-0804">Transcription</keyword>
<dbReference type="Gene3D" id="1.10.10.60">
    <property type="entry name" value="Homeodomain-like"/>
    <property type="match status" value="1"/>
</dbReference>
<evidence type="ECO:0000256" key="2">
    <source>
        <dbReference type="ARBA" id="ARBA00023125"/>
    </source>
</evidence>
<evidence type="ECO:0000313" key="5">
    <source>
        <dbReference type="EMBL" id="MTD15878.1"/>
    </source>
</evidence>
<dbReference type="InterPro" id="IPR046532">
    <property type="entry name" value="DUF6597"/>
</dbReference>
<dbReference type="Pfam" id="PF20240">
    <property type="entry name" value="DUF6597"/>
    <property type="match status" value="1"/>
</dbReference>
<evidence type="ECO:0000256" key="3">
    <source>
        <dbReference type="ARBA" id="ARBA00023163"/>
    </source>
</evidence>
<dbReference type="AlphaFoldDB" id="A0A7K1FNZ6"/>
<dbReference type="PANTHER" id="PTHR46796:SF15">
    <property type="entry name" value="BLL1074 PROTEIN"/>
    <property type="match status" value="1"/>
</dbReference>
<reference evidence="5 6" key="1">
    <citation type="submission" date="2019-11" db="EMBL/GenBank/DDBJ databases">
        <authorList>
            <person name="Jiang L.-Q."/>
        </authorList>
    </citation>
    <scope>NUCLEOTIDE SEQUENCE [LARGE SCALE GENOMIC DNA]</scope>
    <source>
        <strain evidence="5 6">YIM 132087</strain>
    </source>
</reference>
<evidence type="ECO:0000259" key="4">
    <source>
        <dbReference type="PROSITE" id="PS01124"/>
    </source>
</evidence>
<dbReference type="GO" id="GO:0003700">
    <property type="term" value="F:DNA-binding transcription factor activity"/>
    <property type="evidence" value="ECO:0007669"/>
    <property type="project" value="InterPro"/>
</dbReference>
<gene>
    <name evidence="5" type="ORF">GIS00_18240</name>
</gene>
<dbReference type="GO" id="GO:0043565">
    <property type="term" value="F:sequence-specific DNA binding"/>
    <property type="evidence" value="ECO:0007669"/>
    <property type="project" value="InterPro"/>
</dbReference>
<dbReference type="PROSITE" id="PS01124">
    <property type="entry name" value="HTH_ARAC_FAMILY_2"/>
    <property type="match status" value="1"/>
</dbReference>
<name>A0A7K1FNZ6_9ACTN</name>